<evidence type="ECO:0000313" key="7">
    <source>
        <dbReference type="Proteomes" id="UP000288805"/>
    </source>
</evidence>
<protein>
    <submittedName>
        <fullName evidence="6">Subtilisin-like protease SBT1.5</fullName>
    </submittedName>
</protein>
<keyword evidence="6" id="KW-0378">Hydrolase</keyword>
<dbReference type="EMBL" id="QGNW01001220">
    <property type="protein sequence ID" value="RVW49782.1"/>
    <property type="molecule type" value="Genomic_DNA"/>
</dbReference>
<gene>
    <name evidence="6" type="primary">SBT1.5_2</name>
    <name evidence="6" type="ORF">CK203_069918</name>
</gene>
<evidence type="ECO:0000313" key="6">
    <source>
        <dbReference type="EMBL" id="RVW49782.1"/>
    </source>
</evidence>
<dbReference type="GO" id="GO:0004252">
    <property type="term" value="F:serine-type endopeptidase activity"/>
    <property type="evidence" value="ECO:0007669"/>
    <property type="project" value="InterPro"/>
</dbReference>
<comment type="caution">
    <text evidence="3">Lacks conserved residue(s) required for the propagation of feature annotation.</text>
</comment>
<dbReference type="Proteomes" id="UP000288805">
    <property type="component" value="Unassembled WGS sequence"/>
</dbReference>
<dbReference type="Gene3D" id="2.60.40.2310">
    <property type="match status" value="1"/>
</dbReference>
<dbReference type="GO" id="GO:0006508">
    <property type="term" value="P:proteolysis"/>
    <property type="evidence" value="ECO:0007669"/>
    <property type="project" value="UniProtKB-KW"/>
</dbReference>
<comment type="similarity">
    <text evidence="1 3">Belongs to the peptidase S8 family.</text>
</comment>
<proteinExistence type="inferred from homology"/>
<feature type="domain" description="Subtilisin-like protease fibronectin type-III" evidence="5">
    <location>
        <begin position="74"/>
        <end position="147"/>
    </location>
</feature>
<dbReference type="InterPro" id="IPR036852">
    <property type="entry name" value="Peptidase_S8/S53_dom_sf"/>
</dbReference>
<dbReference type="InterPro" id="IPR041469">
    <property type="entry name" value="Subtilisin-like_FN3"/>
</dbReference>
<evidence type="ECO:0000256" key="1">
    <source>
        <dbReference type="ARBA" id="ARBA00011073"/>
    </source>
</evidence>
<dbReference type="Pfam" id="PF17766">
    <property type="entry name" value="fn3_6"/>
    <property type="match status" value="1"/>
</dbReference>
<accession>A0A438EQ21</accession>
<dbReference type="Pfam" id="PF00082">
    <property type="entry name" value="Peptidase_S8"/>
    <property type="match status" value="1"/>
</dbReference>
<evidence type="ECO:0000259" key="4">
    <source>
        <dbReference type="Pfam" id="PF00082"/>
    </source>
</evidence>
<dbReference type="AlphaFoldDB" id="A0A438EQ21"/>
<evidence type="ECO:0000256" key="3">
    <source>
        <dbReference type="PROSITE-ProRule" id="PRU01240"/>
    </source>
</evidence>
<dbReference type="InterPro" id="IPR000209">
    <property type="entry name" value="Peptidase_S8/S53_dom"/>
</dbReference>
<comment type="caution">
    <text evidence="6">The sequence shown here is derived from an EMBL/GenBank/DDBJ whole genome shotgun (WGS) entry which is preliminary data.</text>
</comment>
<keyword evidence="2" id="KW-0732">Signal</keyword>
<evidence type="ECO:0000256" key="2">
    <source>
        <dbReference type="ARBA" id="ARBA00022729"/>
    </source>
</evidence>
<dbReference type="InterPro" id="IPR045051">
    <property type="entry name" value="SBT"/>
</dbReference>
<evidence type="ECO:0000259" key="5">
    <source>
        <dbReference type="Pfam" id="PF17766"/>
    </source>
</evidence>
<dbReference type="PROSITE" id="PS51892">
    <property type="entry name" value="SUBTILASE"/>
    <property type="match status" value="1"/>
</dbReference>
<dbReference type="PANTHER" id="PTHR10795">
    <property type="entry name" value="PROPROTEIN CONVERTASE SUBTILISIN/KEXIN"/>
    <property type="match status" value="1"/>
</dbReference>
<dbReference type="Gene3D" id="3.40.50.200">
    <property type="entry name" value="Peptidase S8/S53 domain"/>
    <property type="match status" value="1"/>
</dbReference>
<sequence length="156" mass="16638">MASPHAVGVAALLKSAHPDWSPAAVRSAMMTTAYLLDNTQGPIMDMTTGVSGTPLDFGAGHINPNMAMDPENTYSVYQASVKQPSGMKVTVLPSTVSFTGRYSKAEFNMTVEINLGDARPQSDYIGNFGYLTWWEANGTHVVSSPIVSAIAPIIRT</sequence>
<dbReference type="SUPFAM" id="SSF52743">
    <property type="entry name" value="Subtilisin-like"/>
    <property type="match status" value="1"/>
</dbReference>
<organism evidence="6 7">
    <name type="scientific">Vitis vinifera</name>
    <name type="common">Grape</name>
    <dbReference type="NCBI Taxonomy" id="29760"/>
    <lineage>
        <taxon>Eukaryota</taxon>
        <taxon>Viridiplantae</taxon>
        <taxon>Streptophyta</taxon>
        <taxon>Embryophyta</taxon>
        <taxon>Tracheophyta</taxon>
        <taxon>Spermatophyta</taxon>
        <taxon>Magnoliopsida</taxon>
        <taxon>eudicotyledons</taxon>
        <taxon>Gunneridae</taxon>
        <taxon>Pentapetalae</taxon>
        <taxon>rosids</taxon>
        <taxon>Vitales</taxon>
        <taxon>Vitaceae</taxon>
        <taxon>Viteae</taxon>
        <taxon>Vitis</taxon>
    </lineage>
</organism>
<name>A0A438EQ21_VITVI</name>
<reference evidence="6 7" key="1">
    <citation type="journal article" date="2018" name="PLoS Genet.">
        <title>Population sequencing reveals clonal diversity and ancestral inbreeding in the grapevine cultivar Chardonnay.</title>
        <authorList>
            <person name="Roach M.J."/>
            <person name="Johnson D.L."/>
            <person name="Bohlmann J."/>
            <person name="van Vuuren H.J."/>
            <person name="Jones S.J."/>
            <person name="Pretorius I.S."/>
            <person name="Schmidt S.A."/>
            <person name="Borneman A.R."/>
        </authorList>
    </citation>
    <scope>NUCLEOTIDE SEQUENCE [LARGE SCALE GENOMIC DNA]</scope>
    <source>
        <strain evidence="7">cv. Chardonnay</strain>
        <tissue evidence="6">Leaf</tissue>
    </source>
</reference>
<keyword evidence="6" id="KW-0645">Protease</keyword>
<feature type="domain" description="Peptidase S8/S53" evidence="4">
    <location>
        <begin position="1"/>
        <end position="44"/>
    </location>
</feature>